<dbReference type="AlphaFoldDB" id="A0AAW9FR61"/>
<protein>
    <submittedName>
        <fullName evidence="1">Uncharacterized protein</fullName>
    </submittedName>
</protein>
<dbReference type="EMBL" id="JAVRAF010000043">
    <property type="protein sequence ID" value="MDX8305983.1"/>
    <property type="molecule type" value="Genomic_DNA"/>
</dbReference>
<name>A0AAW9FR61_9HYPH</name>
<dbReference type="RefSeq" id="WP_320203990.1">
    <property type="nucleotide sequence ID" value="NZ_CP192782.1"/>
</dbReference>
<organism evidence="1">
    <name type="scientific">Agrobacterium rosae</name>
    <dbReference type="NCBI Taxonomy" id="1972867"/>
    <lineage>
        <taxon>Bacteria</taxon>
        <taxon>Pseudomonadati</taxon>
        <taxon>Pseudomonadota</taxon>
        <taxon>Alphaproteobacteria</taxon>
        <taxon>Hyphomicrobiales</taxon>
        <taxon>Rhizobiaceae</taxon>
        <taxon>Rhizobium/Agrobacterium group</taxon>
        <taxon>Agrobacterium</taxon>
    </lineage>
</organism>
<evidence type="ECO:0000313" key="1">
    <source>
        <dbReference type="EMBL" id="MDX8305983.1"/>
    </source>
</evidence>
<gene>
    <name evidence="1" type="ORF">RMR22_27595</name>
</gene>
<proteinExistence type="predicted"/>
<reference evidence="1" key="1">
    <citation type="journal article" date="2023" name="Phytobiomes J">
        <title>Deciphering the key players within the bacterial microbiota associated with aerial crown gall tumors on rhododendron: Insights into the gallobiome.</title>
        <authorList>
            <person name="Kuzmanovic N."/>
            <person name="Nesme J."/>
            <person name="Wolf J."/>
            <person name="Neumann-Schaal M."/>
            <person name="Petersen J."/>
            <person name="Fernandez-Gnecco G."/>
            <person name="Sproeer C."/>
            <person name="Bunk B."/>
            <person name="Overmann J."/>
            <person name="Sorensen S.J."/>
            <person name="Idczak E."/>
            <person name="Smalla K."/>
        </authorList>
    </citation>
    <scope>NUCLEOTIDE SEQUENCE</scope>
    <source>
        <strain evidence="1">Rho-11.1</strain>
    </source>
</reference>
<comment type="caution">
    <text evidence="1">The sequence shown here is derived from an EMBL/GenBank/DDBJ whole genome shotgun (WGS) entry which is preliminary data.</text>
</comment>
<sequence>MGTSVSGFISELIRDANQIDRIGDFEKRRMLERAVTTIRDIRETIAIPPSSTVRDVVIDLQTAAALVERKISDDRVKAAMLEAATVLRTLKIVLDARDDTIKGTTQ</sequence>
<accession>A0AAW9FR61</accession>